<protein>
    <recommendedName>
        <fullName evidence="3">tRNA threonylcarbamoyladenosine biosynthesis protein TsaE</fullName>
    </recommendedName>
    <alternativeName>
        <fullName evidence="10">t(6)A37 threonylcarbamoyladenosine biosynthesis protein TsaE</fullName>
    </alternativeName>
</protein>
<comment type="caution">
    <text evidence="11">The sequence shown here is derived from an EMBL/GenBank/DDBJ whole genome shotgun (WGS) entry which is preliminary data.</text>
</comment>
<evidence type="ECO:0000256" key="5">
    <source>
        <dbReference type="ARBA" id="ARBA00022694"/>
    </source>
</evidence>
<evidence type="ECO:0000256" key="8">
    <source>
        <dbReference type="ARBA" id="ARBA00022840"/>
    </source>
</evidence>
<dbReference type="GO" id="GO:0046872">
    <property type="term" value="F:metal ion binding"/>
    <property type="evidence" value="ECO:0007669"/>
    <property type="project" value="UniProtKB-KW"/>
</dbReference>
<dbReference type="EMBL" id="QRUP01000001">
    <property type="protein sequence ID" value="RGR77100.1"/>
    <property type="molecule type" value="Genomic_DNA"/>
</dbReference>
<dbReference type="RefSeq" id="WP_006060162.1">
    <property type="nucleotide sequence ID" value="NZ_CABJCV010000001.1"/>
</dbReference>
<gene>
    <name evidence="11" type="ORF">DWY25_02065</name>
</gene>
<dbReference type="GO" id="GO:0002949">
    <property type="term" value="P:tRNA threonylcarbamoyladenosine modification"/>
    <property type="evidence" value="ECO:0007669"/>
    <property type="project" value="InterPro"/>
</dbReference>
<keyword evidence="7" id="KW-0547">Nucleotide-binding</keyword>
<name>A0A412G731_9FIRM</name>
<accession>A0A412G731</accession>
<keyword evidence="6" id="KW-0479">Metal-binding</keyword>
<dbReference type="Gene3D" id="3.40.50.300">
    <property type="entry name" value="P-loop containing nucleotide triphosphate hydrolases"/>
    <property type="match status" value="1"/>
</dbReference>
<evidence type="ECO:0000256" key="4">
    <source>
        <dbReference type="ARBA" id="ARBA00022490"/>
    </source>
</evidence>
<evidence type="ECO:0000256" key="10">
    <source>
        <dbReference type="ARBA" id="ARBA00032441"/>
    </source>
</evidence>
<evidence type="ECO:0000256" key="3">
    <source>
        <dbReference type="ARBA" id="ARBA00019010"/>
    </source>
</evidence>
<comment type="subcellular location">
    <subcellularLocation>
        <location evidence="1">Cytoplasm</location>
    </subcellularLocation>
</comment>
<keyword evidence="12" id="KW-1185">Reference proteome</keyword>
<comment type="similarity">
    <text evidence="2">Belongs to the TsaE family.</text>
</comment>
<evidence type="ECO:0000256" key="1">
    <source>
        <dbReference type="ARBA" id="ARBA00004496"/>
    </source>
</evidence>
<keyword evidence="11" id="KW-0808">Transferase</keyword>
<dbReference type="InterPro" id="IPR003442">
    <property type="entry name" value="T6A_TsaE"/>
</dbReference>
<sequence length="149" mass="17021">MKLEFITETPQETKNLGEKMGSLSKPNMVWTMSGDLGAGKTTLTQGIARGLGITRTVSSPTFTILKIYQGRLPLYHFDAYRLEGTHQELGFEEMIDGEGLTVIEWPEYMEDLDQTQPLRITLHRLGENRRQIVLETDNEKYVELMEALK</sequence>
<dbReference type="SUPFAM" id="SSF52540">
    <property type="entry name" value="P-loop containing nucleoside triphosphate hydrolases"/>
    <property type="match status" value="1"/>
</dbReference>
<evidence type="ECO:0000313" key="11">
    <source>
        <dbReference type="EMBL" id="RGR77100.1"/>
    </source>
</evidence>
<dbReference type="Pfam" id="PF02367">
    <property type="entry name" value="TsaE"/>
    <property type="match status" value="1"/>
</dbReference>
<dbReference type="AlphaFoldDB" id="A0A412G731"/>
<organism evidence="11 12">
    <name type="scientific">Holdemania filiformis</name>
    <dbReference type="NCBI Taxonomy" id="61171"/>
    <lineage>
        <taxon>Bacteria</taxon>
        <taxon>Bacillati</taxon>
        <taxon>Bacillota</taxon>
        <taxon>Erysipelotrichia</taxon>
        <taxon>Erysipelotrichales</taxon>
        <taxon>Erysipelotrichaceae</taxon>
        <taxon>Holdemania</taxon>
    </lineage>
</organism>
<evidence type="ECO:0000256" key="2">
    <source>
        <dbReference type="ARBA" id="ARBA00007599"/>
    </source>
</evidence>
<keyword evidence="9" id="KW-0460">Magnesium</keyword>
<proteinExistence type="inferred from homology"/>
<dbReference type="PANTHER" id="PTHR33540">
    <property type="entry name" value="TRNA THREONYLCARBAMOYLADENOSINE BIOSYNTHESIS PROTEIN TSAE"/>
    <property type="match status" value="1"/>
</dbReference>
<keyword evidence="5" id="KW-0819">tRNA processing</keyword>
<dbReference type="PANTHER" id="PTHR33540:SF2">
    <property type="entry name" value="TRNA THREONYLCARBAMOYLADENOSINE BIOSYNTHESIS PROTEIN TSAE"/>
    <property type="match status" value="1"/>
</dbReference>
<evidence type="ECO:0000256" key="7">
    <source>
        <dbReference type="ARBA" id="ARBA00022741"/>
    </source>
</evidence>
<dbReference type="NCBIfam" id="TIGR00150">
    <property type="entry name" value="T6A_YjeE"/>
    <property type="match status" value="1"/>
</dbReference>
<dbReference type="GO" id="GO:0005737">
    <property type="term" value="C:cytoplasm"/>
    <property type="evidence" value="ECO:0007669"/>
    <property type="project" value="UniProtKB-SubCell"/>
</dbReference>
<evidence type="ECO:0000313" key="12">
    <source>
        <dbReference type="Proteomes" id="UP000284178"/>
    </source>
</evidence>
<dbReference type="GO" id="GO:0016740">
    <property type="term" value="F:transferase activity"/>
    <property type="evidence" value="ECO:0007669"/>
    <property type="project" value="UniProtKB-KW"/>
</dbReference>
<keyword evidence="4" id="KW-0963">Cytoplasm</keyword>
<keyword evidence="8" id="KW-0067">ATP-binding</keyword>
<dbReference type="InterPro" id="IPR027417">
    <property type="entry name" value="P-loop_NTPase"/>
</dbReference>
<reference evidence="11 12" key="1">
    <citation type="submission" date="2018-08" db="EMBL/GenBank/DDBJ databases">
        <title>A genome reference for cultivated species of the human gut microbiota.</title>
        <authorList>
            <person name="Zou Y."/>
            <person name="Xue W."/>
            <person name="Luo G."/>
        </authorList>
    </citation>
    <scope>NUCLEOTIDE SEQUENCE [LARGE SCALE GENOMIC DNA]</scope>
    <source>
        <strain evidence="11 12">AF24-29</strain>
    </source>
</reference>
<dbReference type="GeneID" id="83014195"/>
<evidence type="ECO:0000256" key="6">
    <source>
        <dbReference type="ARBA" id="ARBA00022723"/>
    </source>
</evidence>
<evidence type="ECO:0000256" key="9">
    <source>
        <dbReference type="ARBA" id="ARBA00022842"/>
    </source>
</evidence>
<dbReference type="GO" id="GO:0005524">
    <property type="term" value="F:ATP binding"/>
    <property type="evidence" value="ECO:0007669"/>
    <property type="project" value="UniProtKB-KW"/>
</dbReference>
<dbReference type="Proteomes" id="UP000284178">
    <property type="component" value="Unassembled WGS sequence"/>
</dbReference>